<evidence type="ECO:0000256" key="2">
    <source>
        <dbReference type="ARBA" id="ARBA00023015"/>
    </source>
</evidence>
<dbReference type="PROSITE" id="PS50931">
    <property type="entry name" value="HTH_LYSR"/>
    <property type="match status" value="1"/>
</dbReference>
<evidence type="ECO:0000256" key="1">
    <source>
        <dbReference type="ARBA" id="ARBA00009437"/>
    </source>
</evidence>
<dbReference type="PRINTS" id="PR00039">
    <property type="entry name" value="HTHLYSR"/>
</dbReference>
<dbReference type="Proteomes" id="UP000823927">
    <property type="component" value="Unassembled WGS sequence"/>
</dbReference>
<dbReference type="InterPro" id="IPR036390">
    <property type="entry name" value="WH_DNA-bd_sf"/>
</dbReference>
<dbReference type="EMBL" id="DVIT01000035">
    <property type="protein sequence ID" value="HIS47825.1"/>
    <property type="molecule type" value="Genomic_DNA"/>
</dbReference>
<dbReference type="GO" id="GO:0000976">
    <property type="term" value="F:transcription cis-regulatory region binding"/>
    <property type="evidence" value="ECO:0007669"/>
    <property type="project" value="TreeGrafter"/>
</dbReference>
<dbReference type="InterPro" id="IPR000847">
    <property type="entry name" value="LysR_HTH_N"/>
</dbReference>
<dbReference type="InterPro" id="IPR036388">
    <property type="entry name" value="WH-like_DNA-bd_sf"/>
</dbReference>
<proteinExistence type="inferred from homology"/>
<keyword evidence="2" id="KW-0805">Transcription regulation</keyword>
<evidence type="ECO:0000259" key="5">
    <source>
        <dbReference type="PROSITE" id="PS50931"/>
    </source>
</evidence>
<reference evidence="6" key="1">
    <citation type="submission" date="2020-10" db="EMBL/GenBank/DDBJ databases">
        <authorList>
            <person name="Gilroy R."/>
        </authorList>
    </citation>
    <scope>NUCLEOTIDE SEQUENCE</scope>
    <source>
        <strain evidence="6">CHK178-757</strain>
    </source>
</reference>
<dbReference type="InterPro" id="IPR005119">
    <property type="entry name" value="LysR_subst-bd"/>
</dbReference>
<dbReference type="SUPFAM" id="SSF53850">
    <property type="entry name" value="Periplasmic binding protein-like II"/>
    <property type="match status" value="1"/>
</dbReference>
<gene>
    <name evidence="6" type="ORF">IAB46_09820</name>
</gene>
<dbReference type="PANTHER" id="PTHR30126:SF40">
    <property type="entry name" value="HTH-TYPE TRANSCRIPTIONAL REGULATOR GLTR"/>
    <property type="match status" value="1"/>
</dbReference>
<name>A0A9D1F5J9_9FIRM</name>
<dbReference type="Pfam" id="PF03466">
    <property type="entry name" value="LysR_substrate"/>
    <property type="match status" value="1"/>
</dbReference>
<reference evidence="6" key="2">
    <citation type="journal article" date="2021" name="PeerJ">
        <title>Extensive microbial diversity within the chicken gut microbiome revealed by metagenomics and culture.</title>
        <authorList>
            <person name="Gilroy R."/>
            <person name="Ravi A."/>
            <person name="Getino M."/>
            <person name="Pursley I."/>
            <person name="Horton D.L."/>
            <person name="Alikhan N.F."/>
            <person name="Baker D."/>
            <person name="Gharbi K."/>
            <person name="Hall N."/>
            <person name="Watson M."/>
            <person name="Adriaenssens E.M."/>
            <person name="Foster-Nyarko E."/>
            <person name="Jarju S."/>
            <person name="Secka A."/>
            <person name="Antonio M."/>
            <person name="Oren A."/>
            <person name="Chaudhuri R.R."/>
            <person name="La Ragione R."/>
            <person name="Hildebrand F."/>
            <person name="Pallen M.J."/>
        </authorList>
    </citation>
    <scope>NUCLEOTIDE SEQUENCE</scope>
    <source>
        <strain evidence="6">CHK178-757</strain>
    </source>
</reference>
<dbReference type="Gene3D" id="3.40.190.290">
    <property type="match status" value="1"/>
</dbReference>
<keyword evidence="4" id="KW-0804">Transcription</keyword>
<dbReference type="AlphaFoldDB" id="A0A9D1F5J9"/>
<dbReference type="FunFam" id="1.10.10.10:FF:000001">
    <property type="entry name" value="LysR family transcriptional regulator"/>
    <property type="match status" value="1"/>
</dbReference>
<evidence type="ECO:0000256" key="3">
    <source>
        <dbReference type="ARBA" id="ARBA00023125"/>
    </source>
</evidence>
<dbReference type="Pfam" id="PF00126">
    <property type="entry name" value="HTH_1"/>
    <property type="match status" value="1"/>
</dbReference>
<protein>
    <submittedName>
        <fullName evidence="6">LysR family transcriptional regulator</fullName>
    </submittedName>
</protein>
<comment type="similarity">
    <text evidence="1">Belongs to the LysR transcriptional regulatory family.</text>
</comment>
<feature type="domain" description="HTH lysR-type" evidence="5">
    <location>
        <begin position="1"/>
        <end position="58"/>
    </location>
</feature>
<evidence type="ECO:0000256" key="4">
    <source>
        <dbReference type="ARBA" id="ARBA00023163"/>
    </source>
</evidence>
<dbReference type="SUPFAM" id="SSF46785">
    <property type="entry name" value="Winged helix' DNA-binding domain"/>
    <property type="match status" value="1"/>
</dbReference>
<dbReference type="Gene3D" id="1.10.10.10">
    <property type="entry name" value="Winged helix-like DNA-binding domain superfamily/Winged helix DNA-binding domain"/>
    <property type="match status" value="1"/>
</dbReference>
<organism evidence="6 7">
    <name type="scientific">Candidatus Scybalocola faecigallinarum</name>
    <dbReference type="NCBI Taxonomy" id="2840941"/>
    <lineage>
        <taxon>Bacteria</taxon>
        <taxon>Bacillati</taxon>
        <taxon>Bacillota</taxon>
        <taxon>Clostridia</taxon>
        <taxon>Lachnospirales</taxon>
        <taxon>Lachnospiraceae</taxon>
        <taxon>Lachnospiraceae incertae sedis</taxon>
        <taxon>Candidatus Scybalocola (ex Gilroy et al. 2021)</taxon>
    </lineage>
</organism>
<dbReference type="PANTHER" id="PTHR30126">
    <property type="entry name" value="HTH-TYPE TRANSCRIPTIONAL REGULATOR"/>
    <property type="match status" value="1"/>
</dbReference>
<sequence>MTLRHLRIFVEVARTGKMSAAAQNCYISQPTVSQAIRELEEHYRVRLFERLSKKLFITPEGKTLFSYAVRTLEQYKLLEDAMSGMEKGTSLRLGATVTVGTCLLPGIINDLNRKIHTLSQYTYVGNTRTIEEMLLKSQLDIGIVEGIVESPELISIPVARDYLVLAAAPDHPISRMPQVHISQLRDYNFVLREAGSGTRKLFTDYMTRVNIPLHIICEAGCPDAIKRIVLYNQCLTAISVRLVESELKNGSLRIYLNKENAWDRSFYLVYHKDKFVTEPMLALRDILKQYEEPWLPEPDNIGYITEG</sequence>
<accession>A0A9D1F5J9</accession>
<dbReference type="GO" id="GO:0003700">
    <property type="term" value="F:DNA-binding transcription factor activity"/>
    <property type="evidence" value="ECO:0007669"/>
    <property type="project" value="InterPro"/>
</dbReference>
<evidence type="ECO:0000313" key="6">
    <source>
        <dbReference type="EMBL" id="HIS47825.1"/>
    </source>
</evidence>
<evidence type="ECO:0000313" key="7">
    <source>
        <dbReference type="Proteomes" id="UP000823927"/>
    </source>
</evidence>
<comment type="caution">
    <text evidence="6">The sequence shown here is derived from an EMBL/GenBank/DDBJ whole genome shotgun (WGS) entry which is preliminary data.</text>
</comment>
<keyword evidence="3" id="KW-0238">DNA-binding</keyword>